<organism evidence="1">
    <name type="scientific">Marinomonas sp. (strain MWYL1)</name>
    <dbReference type="NCBI Taxonomy" id="400668"/>
    <lineage>
        <taxon>Bacteria</taxon>
        <taxon>Pseudomonadati</taxon>
        <taxon>Pseudomonadota</taxon>
        <taxon>Gammaproteobacteria</taxon>
        <taxon>Oceanospirillales</taxon>
        <taxon>Oceanospirillaceae</taxon>
        <taxon>Marinomonas</taxon>
    </lineage>
</organism>
<dbReference type="EMBL" id="CP000749">
    <property type="protein sequence ID" value="ABR71409.1"/>
    <property type="molecule type" value="Genomic_DNA"/>
</dbReference>
<protein>
    <submittedName>
        <fullName evidence="1">Uncharacterized protein</fullName>
    </submittedName>
</protein>
<dbReference type="eggNOG" id="ENOG5032BAX">
    <property type="taxonomic scope" value="Bacteria"/>
</dbReference>
<name>A6VY80_MARMS</name>
<sequence length="88" mass="10057">MSKRKKHPDKDIEAAVTYAESKKWTFKDAGKSAHAWGMLKCPKNKKDCRCGEFCISSIWSTPKNPKNHAKQIVRIVDNCIYKDKESGN</sequence>
<dbReference type="HOGENOM" id="CLU_183779_0_0_6"/>
<dbReference type="AlphaFoldDB" id="A6VY80"/>
<reference evidence="1" key="1">
    <citation type="submission" date="2007-06" db="EMBL/GenBank/DDBJ databases">
        <title>Complete sequence of Marinomonas sp. MWYL1.</title>
        <authorList>
            <consortium name="US DOE Joint Genome Institute"/>
            <person name="Copeland A."/>
            <person name="Lucas S."/>
            <person name="Lapidus A."/>
            <person name="Barry K."/>
            <person name="Glavina del Rio T."/>
            <person name="Dalin E."/>
            <person name="Tice H."/>
            <person name="Pitluck S."/>
            <person name="Kiss H."/>
            <person name="Brettin T."/>
            <person name="Bruce D."/>
            <person name="Detter J.C."/>
            <person name="Han C."/>
            <person name="Schmutz J."/>
            <person name="Larimer F."/>
            <person name="Land M."/>
            <person name="Hauser L."/>
            <person name="Kyrpides N."/>
            <person name="Kim E."/>
            <person name="Johnston A.W.B."/>
            <person name="Todd J.D."/>
            <person name="Rogers R."/>
            <person name="Wexler M."/>
            <person name="Bond P.L."/>
            <person name="Li Y."/>
            <person name="Richardson P."/>
        </authorList>
    </citation>
    <scope>NUCLEOTIDE SEQUENCE [LARGE SCALE GENOMIC DNA]</scope>
    <source>
        <strain evidence="1">MWYL1</strain>
    </source>
</reference>
<evidence type="ECO:0000313" key="1">
    <source>
        <dbReference type="EMBL" id="ABR71409.1"/>
    </source>
</evidence>
<dbReference type="STRING" id="400668.Mmwyl1_2488"/>
<gene>
    <name evidence="1" type="ordered locus">Mmwyl1_2488</name>
</gene>
<accession>A6VY80</accession>
<dbReference type="OrthoDB" id="8778495at2"/>
<dbReference type="KEGG" id="mmw:Mmwyl1_2488"/>
<proteinExistence type="predicted"/>